<sequence length="133" mass="15132">MKLFMLASRNISFVISFCSLLLCVILMTAAEVSSLTDFTTVWRRRYCLQNPKRARRLFSPSMSCLLALVEEALVEEATSAQTYQDAVIVRLRAAVNPALMCRTRLNPHHKRSDENVKLDIFSVAYMLLDSLLT</sequence>
<proteinExistence type="predicted"/>
<name>A0A1I8AN91_9BILA</name>
<dbReference type="WBParaSite" id="L893_g7523.t1">
    <property type="protein sequence ID" value="L893_g7523.t1"/>
    <property type="gene ID" value="L893_g7523"/>
</dbReference>
<reference evidence="2" key="1">
    <citation type="submission" date="2016-11" db="UniProtKB">
        <authorList>
            <consortium name="WormBaseParasite"/>
        </authorList>
    </citation>
    <scope>IDENTIFICATION</scope>
</reference>
<evidence type="ECO:0000313" key="2">
    <source>
        <dbReference type="WBParaSite" id="L893_g7523.t1"/>
    </source>
</evidence>
<evidence type="ECO:0000313" key="1">
    <source>
        <dbReference type="Proteomes" id="UP000095287"/>
    </source>
</evidence>
<keyword evidence="1" id="KW-1185">Reference proteome</keyword>
<dbReference type="AlphaFoldDB" id="A0A1I8AN91"/>
<accession>A0A1I8AN91</accession>
<protein>
    <submittedName>
        <fullName evidence="2">Secreted protein</fullName>
    </submittedName>
</protein>
<organism evidence="1 2">
    <name type="scientific">Steinernema glaseri</name>
    <dbReference type="NCBI Taxonomy" id="37863"/>
    <lineage>
        <taxon>Eukaryota</taxon>
        <taxon>Metazoa</taxon>
        <taxon>Ecdysozoa</taxon>
        <taxon>Nematoda</taxon>
        <taxon>Chromadorea</taxon>
        <taxon>Rhabditida</taxon>
        <taxon>Tylenchina</taxon>
        <taxon>Panagrolaimomorpha</taxon>
        <taxon>Strongyloidoidea</taxon>
        <taxon>Steinernematidae</taxon>
        <taxon>Steinernema</taxon>
    </lineage>
</organism>
<dbReference type="Proteomes" id="UP000095287">
    <property type="component" value="Unplaced"/>
</dbReference>